<dbReference type="PANTHER" id="PTHR28153:SF1">
    <property type="entry name" value="DUF4484 DOMAIN-CONTAINING PROTEIN"/>
    <property type="match status" value="1"/>
</dbReference>
<dbReference type="GO" id="GO:0005811">
    <property type="term" value="C:lipid droplet"/>
    <property type="evidence" value="ECO:0007669"/>
    <property type="project" value="TreeGrafter"/>
</dbReference>
<feature type="region of interest" description="Disordered" evidence="1">
    <location>
        <begin position="235"/>
        <end position="266"/>
    </location>
</feature>
<dbReference type="EMBL" id="CAVNYO010000149">
    <property type="protein sequence ID" value="CAK5269458.1"/>
    <property type="molecule type" value="Genomic_DNA"/>
</dbReference>
<gene>
    <name evidence="2" type="ORF">MYCIT1_LOCUS11401</name>
    <name evidence="3" type="ORF">MYCIT1_LOCUS13188</name>
</gene>
<organism evidence="2 4">
    <name type="scientific">Mycena citricolor</name>
    <dbReference type="NCBI Taxonomy" id="2018698"/>
    <lineage>
        <taxon>Eukaryota</taxon>
        <taxon>Fungi</taxon>
        <taxon>Dikarya</taxon>
        <taxon>Basidiomycota</taxon>
        <taxon>Agaricomycotina</taxon>
        <taxon>Agaricomycetes</taxon>
        <taxon>Agaricomycetidae</taxon>
        <taxon>Agaricales</taxon>
        <taxon>Marasmiineae</taxon>
        <taxon>Mycenaceae</taxon>
        <taxon>Mycena</taxon>
    </lineage>
</organism>
<reference evidence="2" key="1">
    <citation type="submission" date="2023-11" db="EMBL/GenBank/DDBJ databases">
        <authorList>
            <person name="De Vega J J."/>
            <person name="De Vega J J."/>
        </authorList>
    </citation>
    <scope>NUCLEOTIDE SEQUENCE</scope>
</reference>
<feature type="compositionally biased region" description="Low complexity" evidence="1">
    <location>
        <begin position="238"/>
        <end position="249"/>
    </location>
</feature>
<feature type="region of interest" description="Disordered" evidence="1">
    <location>
        <begin position="473"/>
        <end position="504"/>
    </location>
</feature>
<evidence type="ECO:0008006" key="5">
    <source>
        <dbReference type="Google" id="ProtNLM"/>
    </source>
</evidence>
<dbReference type="Pfam" id="PF09804">
    <property type="entry name" value="DENND11"/>
    <property type="match status" value="1"/>
</dbReference>
<dbReference type="Proteomes" id="UP001295794">
    <property type="component" value="Unassembled WGS sequence"/>
</dbReference>
<proteinExistence type="predicted"/>
<dbReference type="EMBL" id="CAVNYO010000138">
    <property type="protein sequence ID" value="CAK5268282.1"/>
    <property type="molecule type" value="Genomic_DNA"/>
</dbReference>
<protein>
    <recommendedName>
        <fullName evidence="5">Protein LCHN</fullName>
    </recommendedName>
</protein>
<evidence type="ECO:0000256" key="1">
    <source>
        <dbReference type="SAM" id="MobiDB-lite"/>
    </source>
</evidence>
<evidence type="ECO:0000313" key="2">
    <source>
        <dbReference type="EMBL" id="CAK5268282.1"/>
    </source>
</evidence>
<accession>A0AAD2H3E1</accession>
<evidence type="ECO:0000313" key="4">
    <source>
        <dbReference type="Proteomes" id="UP001295794"/>
    </source>
</evidence>
<dbReference type="InterPro" id="IPR053056">
    <property type="entry name" value="Lipid_Metab_Assoc_Protein"/>
</dbReference>
<feature type="compositionally biased region" description="Low complexity" evidence="1">
    <location>
        <begin position="306"/>
        <end position="316"/>
    </location>
</feature>
<dbReference type="PANTHER" id="PTHR28153">
    <property type="entry name" value="PROTEIN, PUTATIVE-RELATED"/>
    <property type="match status" value="1"/>
</dbReference>
<dbReference type="InterPro" id="IPR018626">
    <property type="entry name" value="LCHN/Anr2"/>
</dbReference>
<dbReference type="AlphaFoldDB" id="A0AAD2H3E1"/>
<sequence length="593" mass="64938">MCASHSKGRYPQDIVAIFHASFHPTKGNIIDWALKANDDLSLENLEFNALPSGLHLVEQDVVYFNKDDQHGVCVFKRRKTVDHGHRGFRLSSLGILVGKSSRPRPWRHTVALKELINNLYSRFESLERDPTEADWEPARVFFEARKASRPNLGGAGDWNGWSEELLERLDDDALEQNPTLHLPHLLRILGPSSLTLYKHVVARRRVMIYTVPPVEAASILCQVAADMCYELQVEETSSEASSSSTPSSSKPHRRGKHQSGTESERGNGWVACTTDALFLEKPHCYDLIIDLTTAAPGHTARPTFYASRPASSPSKSARPKGPSHRLSIVRFSWSDVKLWNEVNRILKLDHSSSHSASCCTLSVPESKAKSGPITVWTDAWRVYEDVCVICAGLLMGMGIGAWAGRSAAGSDGHVHLEGEDEVSLHGLRAGGKVRNLGLGIEGGPKPSMSSFRTARRSSAVSWSSGRATINATGTSSFSKGKGIAAPEAAVDDEEEDEDDSTRTEREKQILTTLSLLQTLHAQTSFQLAALDTLLPRSAPTVVLTSREMPSLGLSPVSSSDARFLEWLAKEYGGDVEVIVKRGWKDAIAAVLGY</sequence>
<evidence type="ECO:0000313" key="3">
    <source>
        <dbReference type="EMBL" id="CAK5269458.1"/>
    </source>
</evidence>
<keyword evidence="4" id="KW-1185">Reference proteome</keyword>
<comment type="caution">
    <text evidence="2">The sequence shown here is derived from an EMBL/GenBank/DDBJ whole genome shotgun (WGS) entry which is preliminary data.</text>
</comment>
<feature type="region of interest" description="Disordered" evidence="1">
    <location>
        <begin position="302"/>
        <end position="323"/>
    </location>
</feature>
<name>A0AAD2H3E1_9AGAR</name>
<feature type="compositionally biased region" description="Acidic residues" evidence="1">
    <location>
        <begin position="489"/>
        <end position="499"/>
    </location>
</feature>